<dbReference type="Proteomes" id="UP000295252">
    <property type="component" value="Chromosome I"/>
</dbReference>
<proteinExistence type="predicted"/>
<name>A0A068UXI6_COFCA</name>
<sequence length="67" mass="8009">MKKEKMYSCRKLHTIKSWCRCKETPAQENAIRFQGPKKRAYAEKIPFPHIFMNRHATNLTEQSQQIT</sequence>
<dbReference type="InParanoid" id="A0A068UXI6"/>
<evidence type="ECO:0000313" key="1">
    <source>
        <dbReference type="EMBL" id="CDP13131.1"/>
    </source>
</evidence>
<dbReference type="AlphaFoldDB" id="A0A068UXI6"/>
<evidence type="ECO:0000313" key="2">
    <source>
        <dbReference type="Proteomes" id="UP000295252"/>
    </source>
</evidence>
<protein>
    <submittedName>
        <fullName evidence="1">Uncharacterized protein</fullName>
    </submittedName>
</protein>
<dbReference type="EMBL" id="HG739157">
    <property type="protein sequence ID" value="CDP13131.1"/>
    <property type="molecule type" value="Genomic_DNA"/>
</dbReference>
<keyword evidence="2" id="KW-1185">Reference proteome</keyword>
<accession>A0A068UXI6</accession>
<reference evidence="2" key="1">
    <citation type="journal article" date="2014" name="Science">
        <title>The coffee genome provides insight into the convergent evolution of caffeine biosynthesis.</title>
        <authorList>
            <person name="Denoeud F."/>
            <person name="Carretero-Paulet L."/>
            <person name="Dereeper A."/>
            <person name="Droc G."/>
            <person name="Guyot R."/>
            <person name="Pietrella M."/>
            <person name="Zheng C."/>
            <person name="Alberti A."/>
            <person name="Anthony F."/>
            <person name="Aprea G."/>
            <person name="Aury J.M."/>
            <person name="Bento P."/>
            <person name="Bernard M."/>
            <person name="Bocs S."/>
            <person name="Campa C."/>
            <person name="Cenci A."/>
            <person name="Combes M.C."/>
            <person name="Crouzillat D."/>
            <person name="Da Silva C."/>
            <person name="Daddiego L."/>
            <person name="De Bellis F."/>
            <person name="Dussert S."/>
            <person name="Garsmeur O."/>
            <person name="Gayraud T."/>
            <person name="Guignon V."/>
            <person name="Jahn K."/>
            <person name="Jamilloux V."/>
            <person name="Joet T."/>
            <person name="Labadie K."/>
            <person name="Lan T."/>
            <person name="Leclercq J."/>
            <person name="Lepelley M."/>
            <person name="Leroy T."/>
            <person name="Li L.T."/>
            <person name="Librado P."/>
            <person name="Lopez L."/>
            <person name="Munoz A."/>
            <person name="Noel B."/>
            <person name="Pallavicini A."/>
            <person name="Perrotta G."/>
            <person name="Poncet V."/>
            <person name="Pot D."/>
            <person name="Priyono X."/>
            <person name="Rigoreau M."/>
            <person name="Rouard M."/>
            <person name="Rozas J."/>
            <person name="Tranchant-Dubreuil C."/>
            <person name="VanBuren R."/>
            <person name="Zhang Q."/>
            <person name="Andrade A.C."/>
            <person name="Argout X."/>
            <person name="Bertrand B."/>
            <person name="de Kochko A."/>
            <person name="Graziosi G."/>
            <person name="Henry R.J."/>
            <person name="Jayarama X."/>
            <person name="Ming R."/>
            <person name="Nagai C."/>
            <person name="Rounsley S."/>
            <person name="Sankoff D."/>
            <person name="Giuliano G."/>
            <person name="Albert V.A."/>
            <person name="Wincker P."/>
            <person name="Lashermes P."/>
        </authorList>
    </citation>
    <scope>NUCLEOTIDE SEQUENCE [LARGE SCALE GENOMIC DNA]</scope>
    <source>
        <strain evidence="2">cv. DH200-94</strain>
    </source>
</reference>
<organism evidence="1 2">
    <name type="scientific">Coffea canephora</name>
    <name type="common">Robusta coffee</name>
    <dbReference type="NCBI Taxonomy" id="49390"/>
    <lineage>
        <taxon>Eukaryota</taxon>
        <taxon>Viridiplantae</taxon>
        <taxon>Streptophyta</taxon>
        <taxon>Embryophyta</taxon>
        <taxon>Tracheophyta</taxon>
        <taxon>Spermatophyta</taxon>
        <taxon>Magnoliopsida</taxon>
        <taxon>eudicotyledons</taxon>
        <taxon>Gunneridae</taxon>
        <taxon>Pentapetalae</taxon>
        <taxon>asterids</taxon>
        <taxon>lamiids</taxon>
        <taxon>Gentianales</taxon>
        <taxon>Rubiaceae</taxon>
        <taxon>Ixoroideae</taxon>
        <taxon>Gardenieae complex</taxon>
        <taxon>Bertiereae - Coffeeae clade</taxon>
        <taxon>Coffeeae</taxon>
        <taxon>Coffea</taxon>
    </lineage>
</organism>
<dbReference type="Gramene" id="CDP13131">
    <property type="protein sequence ID" value="CDP13131"/>
    <property type="gene ID" value="GSCOC_T00037956001"/>
</dbReference>
<gene>
    <name evidence="1" type="ORF">GSCOC_T00037956001</name>
</gene>